<dbReference type="InterPro" id="IPR051154">
    <property type="entry name" value="Prespore-cell_inducing_factor"/>
</dbReference>
<dbReference type="PROSITE" id="PS51820">
    <property type="entry name" value="PA14"/>
    <property type="match status" value="1"/>
</dbReference>
<name>A0A380S7T6_FIBSU</name>
<reference evidence="3 4" key="1">
    <citation type="submission" date="2017-08" db="EMBL/GenBank/DDBJ databases">
        <authorList>
            <person name="de Groot N.N."/>
        </authorList>
    </citation>
    <scope>NUCLEOTIDE SEQUENCE [LARGE SCALE GENOMIC DNA]</scope>
    <source>
        <strain evidence="3 4">HM2</strain>
    </source>
</reference>
<dbReference type="RefSeq" id="WP_109573487.1">
    <property type="nucleotide sequence ID" value="NZ_UHJL01000004.1"/>
</dbReference>
<evidence type="ECO:0000256" key="1">
    <source>
        <dbReference type="SAM" id="SignalP"/>
    </source>
</evidence>
<dbReference type="GO" id="GO:0005576">
    <property type="term" value="C:extracellular region"/>
    <property type="evidence" value="ECO:0007669"/>
    <property type="project" value="TreeGrafter"/>
</dbReference>
<proteinExistence type="predicted"/>
<evidence type="ECO:0000313" key="4">
    <source>
        <dbReference type="Proteomes" id="UP000255423"/>
    </source>
</evidence>
<dbReference type="Proteomes" id="UP000255423">
    <property type="component" value="Unassembled WGS sequence"/>
</dbReference>
<feature type="domain" description="PA14" evidence="2">
    <location>
        <begin position="514"/>
        <end position="661"/>
    </location>
</feature>
<dbReference type="PANTHER" id="PTHR31137">
    <property type="entry name" value="PROTEIN PSIB-RELATED-RELATED"/>
    <property type="match status" value="1"/>
</dbReference>
<dbReference type="PANTHER" id="PTHR31137:SF12">
    <property type="entry name" value="PA14 DOMAIN-CONTAINING PROTEIN-RELATED"/>
    <property type="match status" value="1"/>
</dbReference>
<accession>A0A380S7T6</accession>
<dbReference type="InterPro" id="IPR037524">
    <property type="entry name" value="PA14/GLEYA"/>
</dbReference>
<feature type="signal peptide" evidence="1">
    <location>
        <begin position="1"/>
        <end position="32"/>
    </location>
</feature>
<evidence type="ECO:0000259" key="2">
    <source>
        <dbReference type="PROSITE" id="PS51820"/>
    </source>
</evidence>
<keyword evidence="1" id="KW-0732">Signal</keyword>
<dbReference type="EMBL" id="UHJL01000004">
    <property type="protein sequence ID" value="SUQ25835.1"/>
    <property type="molecule type" value="Genomic_DNA"/>
</dbReference>
<gene>
    <name evidence="3" type="ORF">SAMN05661053_2630</name>
</gene>
<protein>
    <submittedName>
        <fullName evidence="3">Fibro-slime domain-containing protein</fullName>
    </submittedName>
</protein>
<evidence type="ECO:0000313" key="3">
    <source>
        <dbReference type="EMBL" id="SUQ25835.1"/>
    </source>
</evidence>
<dbReference type="InterPro" id="IPR011874">
    <property type="entry name" value="Fibro_Slime"/>
</dbReference>
<dbReference type="NCBIfam" id="TIGR02148">
    <property type="entry name" value="Fibro_Slime"/>
    <property type="match status" value="1"/>
</dbReference>
<sequence>MDKKTMKNRIKSFKLWVLSCAMLIAGVQSASASLTGCEGTVYLKLPDSWTAAYSAAGGQFVAFSKSTTYTGWYEISSTKIGGTNGATEFFISKALNDYGQQGGITKTTIGANVQFDQGKGFSCADFGTKTNELWIQPDFSDPTKPLVQGEPPDVKYFYVFLPDDKIWKSSDPIIVENGKERKMNIDENCGWYYRRYVNESLPTEVIIRRDDDTELKYAIGMDGEKGYNNGDAAIPIDLEGMFDNFKSDATFAGSLFFVADEKQAAALPSDFAGWYVDRPDIHGNCSYNLAAIIYDTDASLHPAFSCWSQGGEGCQAMTGVAAQGVDKTVALAAIDACIGVTSGLVESTLDKATKKPKLTTKGKKCFIDDAYFNQLFNYTAGVNEMTCFDMPFSRAKDGKWEFNSDDYVSPGMKIEVPGGFYPAEATDALKLEEAKAGQTPVPAARTKRYAQGPAYYGAALRAIDPATDMPVIDVYCNGPGWKKGHDCEGIFGDGTVTEAQIRTDLDLTNGDLIIGWDDVNNAPDGWPIFAGGTETLATSTTTTKSTRWESKEGVASGNGGRNQHFCFESHANFRFKPGLKFNFRGDDDIWVFIDNKLAVDLGGTHLAAPGYVDLDTFMPNAKTDSTYDIDIFFCDRRTTMSNVRIKTNMFIEQNTGIEYEGLQNLEQWKLTGDNEFELCFTQSGAGNCAAQVGAASTRLCGEAIKAAGHTIAYQFTRNDPTGSAPGSIIVSEDDFAANPVQLEGIIDVTNPGKPVINEKKLMESLSQGTYYLRIKIDTEIATMSWTIKGNVGLTSRNAVVEADGKTGPEIPFVSSAMASDNKTTADGMIRLLVAPIVDPCAGNATCTTPLKLNPSVGDEYSLVSSNTKAIIYKMVNGELVDIGSKTQKIGSSGVDTIYVTVPFTEFELSDVEKVTVNVKQSSLKAELTFFTPKIVFVTSETSLDQPDMTKDLEKMKGEMVDFYILALDQNNNPCTTCSFDLNRGSQTSPGLKIVTTADGSLPRVENGRATITVYSELTYERGGTNGVASLHLTGAAPTLMSALYPNLIFSEPPVPLPKFADIFDVHGAIPASAMNIPSPYFSAQNEYLDGIADSIVIYYGREFHKDSLPGKIAIFWEDDTKDSVLFEGAEIAAGAYCGVAAGASADTLCAPKITLGGKRLSNKVKTDGVGKIKSWATFLSRGQVVTKDYSCTIYDRIAPIIIGARATNEVIGGIEYMRLKITFSEKIAKTTEGIAAGNDVFSFYINNSKTPDFAETLPLAVTSSVPDQAADKTVSLLYSKSGVFPQSGDYIHFRSLSGVGLVTDQSDYAAAVGADTLRPADDVTFRWNVAPGYDPVGSGRLPSPWALVEGEVKAYAARIVPPAMGGIPKTPSETAALEPFEIFAYDATKTEDDFRNEILAGQGEFANYAFIPHGWFVKSDLGSLIESDTTFVNANKKNVFFDYDLRFFTNLGSHVASLKGRIYCDDDENMARNKKYYFGGAGHNCVENRKNFFIVWNMKSDKNRLVGTGAYISKLNSYVQLDNFGKKNKIEKTEVWGVRHTAKTPGSYPTIKVGQ</sequence>
<feature type="chain" id="PRO_5016755567" evidence="1">
    <location>
        <begin position="33"/>
        <end position="1555"/>
    </location>
</feature>
<organism evidence="3 4">
    <name type="scientific">Fibrobacter succinogenes</name>
    <name type="common">Bacteroides succinogenes</name>
    <dbReference type="NCBI Taxonomy" id="833"/>
    <lineage>
        <taxon>Bacteria</taxon>
        <taxon>Pseudomonadati</taxon>
        <taxon>Fibrobacterota</taxon>
        <taxon>Fibrobacteria</taxon>
        <taxon>Fibrobacterales</taxon>
        <taxon>Fibrobacteraceae</taxon>
        <taxon>Fibrobacter</taxon>
    </lineage>
</organism>